<organism evidence="1 2">
    <name type="scientific">Thelephora terrestris</name>
    <dbReference type="NCBI Taxonomy" id="56493"/>
    <lineage>
        <taxon>Eukaryota</taxon>
        <taxon>Fungi</taxon>
        <taxon>Dikarya</taxon>
        <taxon>Basidiomycota</taxon>
        <taxon>Agaricomycotina</taxon>
        <taxon>Agaricomycetes</taxon>
        <taxon>Thelephorales</taxon>
        <taxon>Thelephoraceae</taxon>
        <taxon>Thelephora</taxon>
    </lineage>
</organism>
<gene>
    <name evidence="1" type="ORF">BJ322DRAFT_1029264</name>
</gene>
<evidence type="ECO:0000313" key="2">
    <source>
        <dbReference type="Proteomes" id="UP000736335"/>
    </source>
</evidence>
<accession>A0A9P6HPT8</accession>
<dbReference type="GO" id="GO:0004467">
    <property type="term" value="F:long-chain fatty acid-CoA ligase activity"/>
    <property type="evidence" value="ECO:0007669"/>
    <property type="project" value="TreeGrafter"/>
</dbReference>
<reference evidence="1" key="2">
    <citation type="submission" date="2020-11" db="EMBL/GenBank/DDBJ databases">
        <authorList>
            <consortium name="DOE Joint Genome Institute"/>
            <person name="Kuo A."/>
            <person name="Miyauchi S."/>
            <person name="Kiss E."/>
            <person name="Drula E."/>
            <person name="Kohler A."/>
            <person name="Sanchez-Garcia M."/>
            <person name="Andreopoulos B."/>
            <person name="Barry K.W."/>
            <person name="Bonito G."/>
            <person name="Buee M."/>
            <person name="Carver A."/>
            <person name="Chen C."/>
            <person name="Cichocki N."/>
            <person name="Clum A."/>
            <person name="Culley D."/>
            <person name="Crous P.W."/>
            <person name="Fauchery L."/>
            <person name="Girlanda M."/>
            <person name="Hayes R."/>
            <person name="Keri Z."/>
            <person name="Labutti K."/>
            <person name="Lipzen A."/>
            <person name="Lombard V."/>
            <person name="Magnuson J."/>
            <person name="Maillard F."/>
            <person name="Morin E."/>
            <person name="Murat C."/>
            <person name="Nolan M."/>
            <person name="Ohm R."/>
            <person name="Pangilinan J."/>
            <person name="Pereira M."/>
            <person name="Perotto S."/>
            <person name="Peter M."/>
            <person name="Riley R."/>
            <person name="Sitrit Y."/>
            <person name="Stielow B."/>
            <person name="Szollosi G."/>
            <person name="Zifcakova L."/>
            <person name="Stursova M."/>
            <person name="Spatafora J.W."/>
            <person name="Tedersoo L."/>
            <person name="Vaario L.-M."/>
            <person name="Yamada A."/>
            <person name="Yan M."/>
            <person name="Wang P."/>
            <person name="Xu J."/>
            <person name="Bruns T."/>
            <person name="Baldrian P."/>
            <person name="Vilgalys R."/>
            <person name="Henrissat B."/>
            <person name="Grigoriev I.V."/>
            <person name="Hibbett D."/>
            <person name="Nagy L.G."/>
            <person name="Martin F.M."/>
        </authorList>
    </citation>
    <scope>NUCLEOTIDE SEQUENCE</scope>
    <source>
        <strain evidence="1">UH-Tt-Lm1</strain>
    </source>
</reference>
<sequence length="562" mass="59845">MPLSSYVATDDLTVLLGLSAAALFLLQNLYKPQPLVHPILLGRQSDVAPVRNPGESAVYRNYSTSAMGRLPLRPAAGVQTIIDLVRADIDSPRTLWSTKITNAQLLARVKAFASGLDNLSKFQAGESKVLFLLNDCLEFLIADIAFAAKSITTMTISSPELLAEVLDNYSPSAIITDSDFLSHIIEQVYDLNQHTHTTVIVVGDPGSVGVQLAKEMSLLKFTDVEKEGANNPTNLSPPTDVNHAFTIAFSKSPDGAGVQAVQFTQQNLTAGVASTRSLLPVSSPLTPLDTVVSSFSLSTPYGRTIAYTAVYEGTSFATLNSTRIFSGDGEVQLDAPGALKDINSSSAFPIPSPTILFVKPEHVISLTSSILNAARSGSWLSGWGWRHKTAHATEGFITKESLWDRLVFDAARVKVLGEGAGTLRALIATGGYTPADTLTPTRVVFSIPYVNAVSSDVVFGPIFASYPHDLQIHPSSEAGGAFENIAHVGAPTVSMEVKLVGVDDVTIEEGKDPAGEVYVRGPPAGTLLGSTNNPINGEHWLRTGYRGKAQPNGCFKVAPLKK</sequence>
<dbReference type="PANTHER" id="PTHR43272">
    <property type="entry name" value="LONG-CHAIN-FATTY-ACID--COA LIGASE"/>
    <property type="match status" value="1"/>
</dbReference>
<proteinExistence type="predicted"/>
<dbReference type="GO" id="GO:0016020">
    <property type="term" value="C:membrane"/>
    <property type="evidence" value="ECO:0007669"/>
    <property type="project" value="TreeGrafter"/>
</dbReference>
<comment type="caution">
    <text evidence="1">The sequence shown here is derived from an EMBL/GenBank/DDBJ whole genome shotgun (WGS) entry which is preliminary data.</text>
</comment>
<dbReference type="AlphaFoldDB" id="A0A9P6HPT8"/>
<protein>
    <submittedName>
        <fullName evidence="1">Acetyl-CoA synthetase-like protein</fullName>
    </submittedName>
</protein>
<dbReference type="Gene3D" id="3.40.50.12780">
    <property type="entry name" value="N-terminal domain of ligase-like"/>
    <property type="match status" value="1"/>
</dbReference>
<dbReference type="EMBL" id="WIUZ02000001">
    <property type="protein sequence ID" value="KAF9792439.1"/>
    <property type="molecule type" value="Genomic_DNA"/>
</dbReference>
<dbReference type="InterPro" id="IPR042099">
    <property type="entry name" value="ANL_N_sf"/>
</dbReference>
<dbReference type="GO" id="GO:0005783">
    <property type="term" value="C:endoplasmic reticulum"/>
    <property type="evidence" value="ECO:0007669"/>
    <property type="project" value="TreeGrafter"/>
</dbReference>
<dbReference type="OrthoDB" id="1700726at2759"/>
<dbReference type="Proteomes" id="UP000736335">
    <property type="component" value="Unassembled WGS sequence"/>
</dbReference>
<evidence type="ECO:0000313" key="1">
    <source>
        <dbReference type="EMBL" id="KAF9792439.1"/>
    </source>
</evidence>
<reference evidence="1" key="1">
    <citation type="journal article" date="2020" name="Nat. Commun.">
        <title>Large-scale genome sequencing of mycorrhizal fungi provides insights into the early evolution of symbiotic traits.</title>
        <authorList>
            <person name="Miyauchi S."/>
            <person name="Kiss E."/>
            <person name="Kuo A."/>
            <person name="Drula E."/>
            <person name="Kohler A."/>
            <person name="Sanchez-Garcia M."/>
            <person name="Morin E."/>
            <person name="Andreopoulos B."/>
            <person name="Barry K.W."/>
            <person name="Bonito G."/>
            <person name="Buee M."/>
            <person name="Carver A."/>
            <person name="Chen C."/>
            <person name="Cichocki N."/>
            <person name="Clum A."/>
            <person name="Culley D."/>
            <person name="Crous P.W."/>
            <person name="Fauchery L."/>
            <person name="Girlanda M."/>
            <person name="Hayes R.D."/>
            <person name="Keri Z."/>
            <person name="LaButti K."/>
            <person name="Lipzen A."/>
            <person name="Lombard V."/>
            <person name="Magnuson J."/>
            <person name="Maillard F."/>
            <person name="Murat C."/>
            <person name="Nolan M."/>
            <person name="Ohm R.A."/>
            <person name="Pangilinan J."/>
            <person name="Pereira M.F."/>
            <person name="Perotto S."/>
            <person name="Peter M."/>
            <person name="Pfister S."/>
            <person name="Riley R."/>
            <person name="Sitrit Y."/>
            <person name="Stielow J.B."/>
            <person name="Szollosi G."/>
            <person name="Zifcakova L."/>
            <person name="Stursova M."/>
            <person name="Spatafora J.W."/>
            <person name="Tedersoo L."/>
            <person name="Vaario L.M."/>
            <person name="Yamada A."/>
            <person name="Yan M."/>
            <person name="Wang P."/>
            <person name="Xu J."/>
            <person name="Bruns T."/>
            <person name="Baldrian P."/>
            <person name="Vilgalys R."/>
            <person name="Dunand C."/>
            <person name="Henrissat B."/>
            <person name="Grigoriev I.V."/>
            <person name="Hibbett D."/>
            <person name="Nagy L.G."/>
            <person name="Martin F.M."/>
        </authorList>
    </citation>
    <scope>NUCLEOTIDE SEQUENCE</scope>
    <source>
        <strain evidence="1">UH-Tt-Lm1</strain>
    </source>
</reference>
<dbReference type="PANTHER" id="PTHR43272:SF11">
    <property type="entry name" value="AMP-DEPENDENT SYNTHETASE_LIGASE DOMAIN-CONTAINING PROTEIN"/>
    <property type="match status" value="1"/>
</dbReference>
<dbReference type="SUPFAM" id="SSF56801">
    <property type="entry name" value="Acetyl-CoA synthetase-like"/>
    <property type="match status" value="1"/>
</dbReference>
<name>A0A9P6HPT8_9AGAM</name>
<keyword evidence="2" id="KW-1185">Reference proteome</keyword>